<dbReference type="PANTHER" id="PTHR30050:SF4">
    <property type="entry name" value="ATP-BINDING PROTEIN RV3427C IN INSERTION SEQUENCE-RELATED"/>
    <property type="match status" value="1"/>
</dbReference>
<evidence type="ECO:0000256" key="1">
    <source>
        <dbReference type="ARBA" id="ARBA00008059"/>
    </source>
</evidence>
<dbReference type="SMART" id="SM00382">
    <property type="entry name" value="AAA"/>
    <property type="match status" value="1"/>
</dbReference>
<dbReference type="InterPro" id="IPR003593">
    <property type="entry name" value="AAA+_ATPase"/>
</dbReference>
<dbReference type="Proteomes" id="UP001197492">
    <property type="component" value="Unassembled WGS sequence"/>
</dbReference>
<name>A0AAW4MPG2_9FIRM</name>
<dbReference type="InterPro" id="IPR002611">
    <property type="entry name" value="IstB_ATP-bd"/>
</dbReference>
<evidence type="ECO:0000259" key="4">
    <source>
        <dbReference type="SMART" id="SM00382"/>
    </source>
</evidence>
<keyword evidence="8" id="KW-1185">Reference proteome</keyword>
<gene>
    <name evidence="5" type="primary">istB</name>
    <name evidence="5" type="ORF">KSV97_01635</name>
    <name evidence="6" type="ORF">KSW06_01650</name>
</gene>
<dbReference type="AlphaFoldDB" id="A0AAW4MPG2"/>
<evidence type="ECO:0000313" key="5">
    <source>
        <dbReference type="EMBL" id="MBV3381946.1"/>
    </source>
</evidence>
<evidence type="ECO:0000313" key="7">
    <source>
        <dbReference type="Proteomes" id="UP001196408"/>
    </source>
</evidence>
<sequence length="241" mass="27719">MNRDTYDKMILLKLKGMSKAYKEQDEIEDIHELTFEQRLALLIDAETDYKHNHKIERLIENANFVESKASVTQIKYYADRQLNKDQIERLATNEYINRHENLIIVGATGSGKSYIACALGVEACNATLKVMYVRLPDLLAELDLAKVQGNYRKRINQYIKCDLLILDEWLLIGTNNAEQQDILEILEKRYRIHSTVFCSQFDVAGWHSKLGGGALADAIMDRIISKSQTIKIFGDKSMRSR</sequence>
<organism evidence="5 7">
    <name type="scientific">Catenibacterium mitsuokai</name>
    <dbReference type="NCBI Taxonomy" id="100886"/>
    <lineage>
        <taxon>Bacteria</taxon>
        <taxon>Bacillati</taxon>
        <taxon>Bacillota</taxon>
        <taxon>Erysipelotrichia</taxon>
        <taxon>Erysipelotrichales</taxon>
        <taxon>Coprobacillaceae</taxon>
        <taxon>Catenibacterium</taxon>
    </lineage>
</organism>
<evidence type="ECO:0000256" key="2">
    <source>
        <dbReference type="ARBA" id="ARBA00022741"/>
    </source>
</evidence>
<dbReference type="EMBL" id="JAHOEL010000006">
    <property type="protein sequence ID" value="MBV3391971.1"/>
    <property type="molecule type" value="Genomic_DNA"/>
</dbReference>
<dbReference type="Proteomes" id="UP001196408">
    <property type="component" value="Unassembled WGS sequence"/>
</dbReference>
<dbReference type="PIRSF" id="PIRSF003073">
    <property type="entry name" value="DNAC_TnpB_IstB"/>
    <property type="match status" value="1"/>
</dbReference>
<comment type="caution">
    <text evidence="5">The sequence shown here is derived from an EMBL/GenBank/DDBJ whole genome shotgun (WGS) entry which is preliminary data.</text>
</comment>
<dbReference type="EMBL" id="JAHOEF010000006">
    <property type="protein sequence ID" value="MBV3381946.1"/>
    <property type="molecule type" value="Genomic_DNA"/>
</dbReference>
<comment type="similarity">
    <text evidence="1">Belongs to the IS21/IS1162 putative ATP-binding protein family.</text>
</comment>
<dbReference type="GeneID" id="301324892"/>
<keyword evidence="2" id="KW-0547">Nucleotide-binding</keyword>
<dbReference type="NCBIfam" id="NF038214">
    <property type="entry name" value="IS21_help_AAA"/>
    <property type="match status" value="1"/>
</dbReference>
<dbReference type="InterPro" id="IPR028350">
    <property type="entry name" value="DNAC/IstB-like"/>
</dbReference>
<evidence type="ECO:0000256" key="3">
    <source>
        <dbReference type="ARBA" id="ARBA00022840"/>
    </source>
</evidence>
<dbReference type="CDD" id="cd00009">
    <property type="entry name" value="AAA"/>
    <property type="match status" value="1"/>
</dbReference>
<evidence type="ECO:0000313" key="6">
    <source>
        <dbReference type="EMBL" id="MBV3391971.1"/>
    </source>
</evidence>
<dbReference type="GO" id="GO:0006260">
    <property type="term" value="P:DNA replication"/>
    <property type="evidence" value="ECO:0007669"/>
    <property type="project" value="TreeGrafter"/>
</dbReference>
<proteinExistence type="inferred from homology"/>
<evidence type="ECO:0000313" key="8">
    <source>
        <dbReference type="Proteomes" id="UP001197492"/>
    </source>
</evidence>
<keyword evidence="3" id="KW-0067">ATP-binding</keyword>
<protein>
    <submittedName>
        <fullName evidence="5">IS21-like element helper ATPase IstB</fullName>
    </submittedName>
</protein>
<feature type="domain" description="AAA+ ATPase" evidence="4">
    <location>
        <begin position="98"/>
        <end position="229"/>
    </location>
</feature>
<dbReference type="GO" id="GO:0005524">
    <property type="term" value="F:ATP binding"/>
    <property type="evidence" value="ECO:0007669"/>
    <property type="project" value="InterPro"/>
</dbReference>
<dbReference type="PANTHER" id="PTHR30050">
    <property type="entry name" value="CHROMOSOMAL REPLICATION INITIATOR PROTEIN DNAA"/>
    <property type="match status" value="1"/>
</dbReference>
<reference evidence="5 8" key="1">
    <citation type="submission" date="2021-06" db="EMBL/GenBank/DDBJ databases">
        <title>Collection of gut derived symbiotic bacterial strains cultured from healthy donors.</title>
        <authorList>
            <person name="Lin H."/>
            <person name="Littmann E."/>
            <person name="Pamer E.G."/>
        </authorList>
    </citation>
    <scope>NUCLEOTIDE SEQUENCE</scope>
    <source>
        <strain evidence="6 8">MSK.21.70</strain>
        <strain evidence="5">MSK.21.82</strain>
    </source>
</reference>
<accession>A0AAW4MPG2</accession>
<dbReference type="Pfam" id="PF01695">
    <property type="entry name" value="IstB_IS21"/>
    <property type="match status" value="1"/>
</dbReference>
<dbReference type="RefSeq" id="WP_217747015.1">
    <property type="nucleotide sequence ID" value="NZ_JAHOEB010000006.1"/>
</dbReference>
<dbReference type="InterPro" id="IPR047661">
    <property type="entry name" value="IstB"/>
</dbReference>